<evidence type="ECO:0000256" key="3">
    <source>
        <dbReference type="ARBA" id="ARBA00023136"/>
    </source>
</evidence>
<reference evidence="6 7" key="1">
    <citation type="journal article" date="2014" name="J. Gen. Virol.">
        <title>Whole-genome sequences of two turkey adenovirus types reveal the existence of two unknown lineages that merit the establishment of novel species within the genus Aviadenovirus.</title>
        <authorList>
            <person name="Marek A."/>
            <person name="Ballmann M.Z."/>
            <person name="Kosiol C."/>
            <person name="Harrach B."/>
            <person name="Schlotterer C."/>
            <person name="Hess M."/>
        </authorList>
    </citation>
    <scope>NUCLEOTIDE SEQUENCE [LARGE SCALE GENOMIC DNA]</scope>
    <source>
        <strain evidence="6">1277BT</strain>
    </source>
</reference>
<keyword evidence="7" id="KW-1185">Reference proteome</keyword>
<evidence type="ECO:0000313" key="6">
    <source>
        <dbReference type="EMBL" id="AGX93359.1"/>
    </source>
</evidence>
<dbReference type="InterPro" id="IPR007110">
    <property type="entry name" value="Ig-like_dom"/>
</dbReference>
<dbReference type="InterPro" id="IPR013783">
    <property type="entry name" value="Ig-like_fold"/>
</dbReference>
<evidence type="ECO:0000313" key="7">
    <source>
        <dbReference type="Proteomes" id="UP000120888"/>
    </source>
</evidence>
<protein>
    <submittedName>
        <fullName evidence="6">ORF11</fullName>
    </submittedName>
</protein>
<feature type="domain" description="Ig-like" evidence="5">
    <location>
        <begin position="118"/>
        <end position="190"/>
    </location>
</feature>
<dbReference type="InterPro" id="IPR036179">
    <property type="entry name" value="Ig-like_dom_sf"/>
</dbReference>
<name>U5NE49_9ADEN</name>
<evidence type="ECO:0000256" key="1">
    <source>
        <dbReference type="ARBA" id="ARBA00004370"/>
    </source>
</evidence>
<dbReference type="RefSeq" id="YP_008719878.1">
    <property type="nucleotide sequence ID" value="NC_022613.1"/>
</dbReference>
<dbReference type="Proteomes" id="UP000120888">
    <property type="component" value="Segment"/>
</dbReference>
<dbReference type="EMBL" id="KF477313">
    <property type="protein sequence ID" value="AGX93359.1"/>
    <property type="molecule type" value="Genomic_DNA"/>
</dbReference>
<keyword evidence="2" id="KW-0732">Signal</keyword>
<accession>U5NE49</accession>
<comment type="subcellular location">
    <subcellularLocation>
        <location evidence="1">Membrane</location>
    </subcellularLocation>
</comment>
<evidence type="ECO:0000256" key="4">
    <source>
        <dbReference type="ARBA" id="ARBA00023180"/>
    </source>
</evidence>
<dbReference type="OrthoDB" id="40200at10239"/>
<dbReference type="InterPro" id="IPR015631">
    <property type="entry name" value="CD2/SLAM_rcpt"/>
</dbReference>
<dbReference type="PROSITE" id="PS50835">
    <property type="entry name" value="IG_LIKE"/>
    <property type="match status" value="1"/>
</dbReference>
<dbReference type="KEGG" id="vg:17401042"/>
<keyword evidence="4" id="KW-0325">Glycoprotein</keyword>
<evidence type="ECO:0000256" key="2">
    <source>
        <dbReference type="ARBA" id="ARBA00022729"/>
    </source>
</evidence>
<organism evidence="6 7">
    <name type="scientific">turkey adenovirus 5</name>
    <dbReference type="NCBI Taxonomy" id="1408258"/>
    <lineage>
        <taxon>Viruses</taxon>
        <taxon>Varidnaviria</taxon>
        <taxon>Bamfordvirae</taxon>
        <taxon>Preplasmiviricota</taxon>
        <taxon>Polisuviricotina</taxon>
        <taxon>Pharingeaviricetes</taxon>
        <taxon>Rowavirales</taxon>
        <taxon>Adenoviridae</taxon>
        <taxon>Aviadenovirus</taxon>
        <taxon>Aviadenovirus gallopavoquintum</taxon>
        <taxon>Turkey aviadenovirus D</taxon>
    </lineage>
</organism>
<dbReference type="SUPFAM" id="SSF48726">
    <property type="entry name" value="Immunoglobulin"/>
    <property type="match status" value="1"/>
</dbReference>
<proteinExistence type="predicted"/>
<dbReference type="PANTHER" id="PTHR12080">
    <property type="entry name" value="SIGNALING LYMPHOCYTIC ACTIVATION MOLECULE"/>
    <property type="match status" value="1"/>
</dbReference>
<dbReference type="Gene3D" id="2.60.40.10">
    <property type="entry name" value="Immunoglobulins"/>
    <property type="match status" value="2"/>
</dbReference>
<dbReference type="GO" id="GO:0016020">
    <property type="term" value="C:membrane"/>
    <property type="evidence" value="ECO:0007669"/>
    <property type="project" value="UniProtKB-SubCell"/>
</dbReference>
<sequence>MKPAAVLVFLMAIEGTLIIKEGTDIHLGRGINLKGHMRYEWRVDGNQKIAVVTSSEDPRYPNTRYKGRIEVDKEWANLTIRKSTVLDSGRYSLIQEDSRGTEYEDTFVVQVIRSVPVPEISITSSADENGEAPVYTVTCSVPPGEYGTVNYSWIYDSPISSENQSLIIRPISTILTCIVSNSISQNRNTTTTPIKHRLPAQVGNK</sequence>
<dbReference type="GeneID" id="17401042"/>
<dbReference type="PANTHER" id="PTHR12080:SF48">
    <property type="entry name" value="IMMUNOGLOBULIN SUBTYPE DOMAIN-CONTAINING PROTEIN"/>
    <property type="match status" value="1"/>
</dbReference>
<keyword evidence="3" id="KW-0472">Membrane</keyword>
<evidence type="ECO:0000259" key="5">
    <source>
        <dbReference type="PROSITE" id="PS50835"/>
    </source>
</evidence>